<dbReference type="InterPro" id="IPR000626">
    <property type="entry name" value="Ubiquitin-like_dom"/>
</dbReference>
<comment type="caution">
    <text evidence="3">The sequence shown here is derived from an EMBL/GenBank/DDBJ whole genome shotgun (WGS) entry which is preliminary data.</text>
</comment>
<evidence type="ECO:0000259" key="2">
    <source>
        <dbReference type="PROSITE" id="PS50053"/>
    </source>
</evidence>
<dbReference type="Pfam" id="PF00240">
    <property type="entry name" value="ubiquitin"/>
    <property type="match status" value="1"/>
</dbReference>
<feature type="domain" description="Ubiquitin-like" evidence="2">
    <location>
        <begin position="569"/>
        <end position="640"/>
    </location>
</feature>
<dbReference type="SUPFAM" id="SSF50985">
    <property type="entry name" value="RCC1/BLIP-II"/>
    <property type="match status" value="2"/>
</dbReference>
<dbReference type="EMBL" id="LSRX01000640">
    <property type="protein sequence ID" value="OLP91991.1"/>
    <property type="molecule type" value="Genomic_DNA"/>
</dbReference>
<dbReference type="Proteomes" id="UP000186817">
    <property type="component" value="Unassembled WGS sequence"/>
</dbReference>
<reference evidence="3 4" key="1">
    <citation type="submission" date="2016-02" db="EMBL/GenBank/DDBJ databases">
        <title>Genome analysis of coral dinoflagellate symbionts highlights evolutionary adaptations to a symbiotic lifestyle.</title>
        <authorList>
            <person name="Aranda M."/>
            <person name="Li Y."/>
            <person name="Liew Y.J."/>
            <person name="Baumgarten S."/>
            <person name="Simakov O."/>
            <person name="Wilson M."/>
            <person name="Piel J."/>
            <person name="Ashoor H."/>
            <person name="Bougouffa S."/>
            <person name="Bajic V.B."/>
            <person name="Ryu T."/>
            <person name="Ravasi T."/>
            <person name="Bayer T."/>
            <person name="Micklem G."/>
            <person name="Kim H."/>
            <person name="Bhak J."/>
            <person name="Lajeunesse T.C."/>
            <person name="Voolstra C.R."/>
        </authorList>
    </citation>
    <scope>NUCLEOTIDE SEQUENCE [LARGE SCALE GENOMIC DNA]</scope>
    <source>
        <strain evidence="3 4">CCMP2467</strain>
    </source>
</reference>
<dbReference type="InterPro" id="IPR029071">
    <property type="entry name" value="Ubiquitin-like_domsf"/>
</dbReference>
<dbReference type="SUPFAM" id="SSF54236">
    <property type="entry name" value="Ubiquitin-like"/>
    <property type="match status" value="1"/>
</dbReference>
<organism evidence="3 4">
    <name type="scientific">Symbiodinium microadriaticum</name>
    <name type="common">Dinoflagellate</name>
    <name type="synonym">Zooxanthella microadriatica</name>
    <dbReference type="NCBI Taxonomy" id="2951"/>
    <lineage>
        <taxon>Eukaryota</taxon>
        <taxon>Sar</taxon>
        <taxon>Alveolata</taxon>
        <taxon>Dinophyceae</taxon>
        <taxon>Suessiales</taxon>
        <taxon>Symbiodiniaceae</taxon>
        <taxon>Symbiodinium</taxon>
    </lineage>
</organism>
<evidence type="ECO:0000256" key="1">
    <source>
        <dbReference type="ARBA" id="ARBA00022737"/>
    </source>
</evidence>
<accession>A0A1Q9D9Z9</accession>
<gene>
    <name evidence="3" type="ORF">AK812_SmicGene26258</name>
</gene>
<dbReference type="Gene3D" id="2.130.10.30">
    <property type="entry name" value="Regulator of chromosome condensation 1/beta-lactamase-inhibitor protein II"/>
    <property type="match status" value="3"/>
</dbReference>
<dbReference type="PANTHER" id="PTHR22870">
    <property type="entry name" value="REGULATOR OF CHROMOSOME CONDENSATION"/>
    <property type="match status" value="1"/>
</dbReference>
<dbReference type="OrthoDB" id="415873at2759"/>
<keyword evidence="4" id="KW-1185">Reference proteome</keyword>
<proteinExistence type="predicted"/>
<dbReference type="SMART" id="SM00213">
    <property type="entry name" value="UBQ"/>
    <property type="match status" value="2"/>
</dbReference>
<dbReference type="CDD" id="cd17039">
    <property type="entry name" value="Ubl_ubiquitin_like"/>
    <property type="match status" value="1"/>
</dbReference>
<dbReference type="InterPro" id="IPR051210">
    <property type="entry name" value="Ub_ligase/GEF_domain"/>
</dbReference>
<name>A0A1Q9D9Z9_SYMMI</name>
<evidence type="ECO:0000313" key="4">
    <source>
        <dbReference type="Proteomes" id="UP000186817"/>
    </source>
</evidence>
<keyword evidence="1" id="KW-0677">Repeat</keyword>
<dbReference type="AlphaFoldDB" id="A0A1Q9D9Z9"/>
<protein>
    <recommendedName>
        <fullName evidence="2">Ubiquitin-like domain-containing protein</fullName>
    </recommendedName>
</protein>
<dbReference type="PROSITE" id="PS50053">
    <property type="entry name" value="UBIQUITIN_2"/>
    <property type="match status" value="2"/>
</dbReference>
<sequence>MLCEAMFLDLVSSVYYLRDTLQRPEVSPRPFKLIYTKEWHERYHSFKLPGRGNFVQHLPLNWSDVKFGHDYNVFNTETAGRFVEGYLAWLMASNDSDDWSEAKHALATAWMRTIDALLAVLNHIHTTMPRLYTRIKATTTMEEANDLVFRSSKEADESVESLKLHAQSELAVPCFARLLNSSGKVLNGAQTVTEAKLRSGDVLTLHVDQVLIQLHAATGPANPFSAFAALLGDGSVVTWGNVMFGGDSMAVQRHLRDVQQIQASDRAFAAILCDGSVVTWGDARFGGNSSAVQDQLRDVQQIQASNGAFAAILGNGSVVTWGDADCGGDSTVVQDQLRDVQQIQASSGAFAAILGDGSVVTWGGAARGGDSSAVREQLKNVQLIQSSRGAFAAILGDGSVLSWGNADDGGDSSAVQDPYRWHITLRYPVAQSDAVRVELFLSFPATYPSEPPKLELLEPLAGEKDGEALQRRLSVFSTWTSANTVFCLLGELMDVLALFAAHDGKEVEETKPPRARTSQRPRFPRHAQHLLGAASSGKELLPVDGSVGYLQSLVLPLPAATTPCRIMSFSVDVHLLSGKSVSLEVEADASVESLKQRAQRALATGRGRLLNSSGEVLDETNTIMQAKLKSGDELTLHVKQVQLIATKTRERLGAFSAILGDGVVVTWGNTHYVGDSSAVQEHLRDVQQIKASEFAFAAILGDGSLVTWGAAARGGDSTVVQDQLQDVQQIQASYSAFAAILIDGSVVTWGNAGFGGDSSAVQDQLRDVQQIQSSDGAFAAILADGSVVTWGHSYFGGDSSAVQEQLRDVQQIQASIGAFAAILRDGSVVTWGNVVEDQLTSVQKIQAAATAFAAISGDRSVLTWGNSIYGGDSSGVQHQLRGVQQIQASMRAFAAILADGSVVTWGDANYGGDSSSVQEQLRDVQQIQTSELAFAAIRGDGSVVTWGGATGGGDSSGVQHQLREAQQIQASGRAFAAILVDGSVVTWGDANYGGDSSAVQDQLRDVQQIQASRGAFAAILGDGSVVTWGMTSCGGDSRALQDQLRAVQCPETPRGGMLDAGC</sequence>
<dbReference type="InterPro" id="IPR009091">
    <property type="entry name" value="RCC1/BLIP-II"/>
</dbReference>
<dbReference type="PANTHER" id="PTHR22870:SF408">
    <property type="entry name" value="OS09G0560450 PROTEIN"/>
    <property type="match status" value="1"/>
</dbReference>
<evidence type="ECO:0000313" key="3">
    <source>
        <dbReference type="EMBL" id="OLP91991.1"/>
    </source>
</evidence>
<feature type="domain" description="Ubiquitin-like" evidence="2">
    <location>
        <begin position="154"/>
        <end position="209"/>
    </location>
</feature>